<dbReference type="Proteomes" id="UP000626109">
    <property type="component" value="Unassembled WGS sequence"/>
</dbReference>
<dbReference type="GO" id="GO:0006508">
    <property type="term" value="P:proteolysis"/>
    <property type="evidence" value="ECO:0007669"/>
    <property type="project" value="TreeGrafter"/>
</dbReference>
<organism evidence="2 3">
    <name type="scientific">Polarella glacialis</name>
    <name type="common">Dinoflagellate</name>
    <dbReference type="NCBI Taxonomy" id="89957"/>
    <lineage>
        <taxon>Eukaryota</taxon>
        <taxon>Sar</taxon>
        <taxon>Alveolata</taxon>
        <taxon>Dinophyceae</taxon>
        <taxon>Suessiales</taxon>
        <taxon>Suessiaceae</taxon>
        <taxon>Polarella</taxon>
    </lineage>
</organism>
<feature type="non-terminal residue" evidence="2">
    <location>
        <position position="1"/>
    </location>
</feature>
<evidence type="ECO:0000259" key="1">
    <source>
        <dbReference type="Pfam" id="PF00004"/>
    </source>
</evidence>
<gene>
    <name evidence="2" type="ORF">PGLA2088_LOCUS13846</name>
</gene>
<dbReference type="PANTHER" id="PTHR23076:SF97">
    <property type="entry name" value="ATP-DEPENDENT ZINC METALLOPROTEASE YME1L1"/>
    <property type="match status" value="1"/>
</dbReference>
<feature type="domain" description="ATPase AAA-type core" evidence="1">
    <location>
        <begin position="112"/>
        <end position="163"/>
    </location>
</feature>
<comment type="caution">
    <text evidence="2">The sequence shown here is derived from an EMBL/GenBank/DDBJ whole genome shotgun (WGS) entry which is preliminary data.</text>
</comment>
<dbReference type="GO" id="GO:0016887">
    <property type="term" value="F:ATP hydrolysis activity"/>
    <property type="evidence" value="ECO:0007669"/>
    <property type="project" value="InterPro"/>
</dbReference>
<dbReference type="InterPro" id="IPR027417">
    <property type="entry name" value="P-loop_NTPase"/>
</dbReference>
<dbReference type="GO" id="GO:0005524">
    <property type="term" value="F:ATP binding"/>
    <property type="evidence" value="ECO:0007669"/>
    <property type="project" value="InterPro"/>
</dbReference>
<evidence type="ECO:0000313" key="3">
    <source>
        <dbReference type="Proteomes" id="UP000626109"/>
    </source>
</evidence>
<evidence type="ECO:0000313" key="2">
    <source>
        <dbReference type="EMBL" id="CAE8659672.1"/>
    </source>
</evidence>
<protein>
    <recommendedName>
        <fullName evidence="1">ATPase AAA-type core domain-containing protein</fullName>
    </recommendedName>
</protein>
<dbReference type="EMBL" id="CAJNNW010016750">
    <property type="protein sequence ID" value="CAE8659672.1"/>
    <property type="molecule type" value="Genomic_DNA"/>
</dbReference>
<feature type="non-terminal residue" evidence="2">
    <location>
        <position position="163"/>
    </location>
</feature>
<dbReference type="InterPro" id="IPR003959">
    <property type="entry name" value="ATPase_AAA_core"/>
</dbReference>
<name>A0A813IW95_POLGL</name>
<sequence length="163" mass="17574">ELRACKGLSFECGELSTESRDETLSRLSLLLDLGGLVASIGALLYLLKGNNQGLFAAKHLEEPQVDSNRKPGVTFADVAGMENTKEELREVISYLRHPETFYALGARPPRGILLAGPSGTGKTLLARAVAGEAGVPFLYASSASFVEIYVGQGAQRIRQFFEQ</sequence>
<dbReference type="GO" id="GO:0004176">
    <property type="term" value="F:ATP-dependent peptidase activity"/>
    <property type="evidence" value="ECO:0007669"/>
    <property type="project" value="TreeGrafter"/>
</dbReference>
<dbReference type="Pfam" id="PF00004">
    <property type="entry name" value="AAA"/>
    <property type="match status" value="1"/>
</dbReference>
<reference evidence="2" key="1">
    <citation type="submission" date="2021-02" db="EMBL/GenBank/DDBJ databases">
        <authorList>
            <person name="Dougan E. K."/>
            <person name="Rhodes N."/>
            <person name="Thang M."/>
            <person name="Chan C."/>
        </authorList>
    </citation>
    <scope>NUCLEOTIDE SEQUENCE</scope>
</reference>
<proteinExistence type="predicted"/>
<dbReference type="SUPFAM" id="SSF52540">
    <property type="entry name" value="P-loop containing nucleoside triphosphate hydrolases"/>
    <property type="match status" value="1"/>
</dbReference>
<dbReference type="Gene3D" id="3.40.50.300">
    <property type="entry name" value="P-loop containing nucleotide triphosphate hydrolases"/>
    <property type="match status" value="1"/>
</dbReference>
<accession>A0A813IW95</accession>
<dbReference type="PANTHER" id="PTHR23076">
    <property type="entry name" value="METALLOPROTEASE M41 FTSH"/>
    <property type="match status" value="1"/>
</dbReference>
<dbReference type="AlphaFoldDB" id="A0A813IW95"/>